<dbReference type="SUPFAM" id="SSF51161">
    <property type="entry name" value="Trimeric LpxA-like enzymes"/>
    <property type="match status" value="1"/>
</dbReference>
<protein>
    <submittedName>
        <fullName evidence="1">Acyltransferase</fullName>
    </submittedName>
</protein>
<evidence type="ECO:0000313" key="2">
    <source>
        <dbReference type="Proteomes" id="UP000234512"/>
    </source>
</evidence>
<evidence type="ECO:0000313" key="1">
    <source>
        <dbReference type="EMBL" id="PLC45064.1"/>
    </source>
</evidence>
<dbReference type="Proteomes" id="UP000234512">
    <property type="component" value="Unassembled WGS sequence"/>
</dbReference>
<dbReference type="InterPro" id="IPR001451">
    <property type="entry name" value="Hexapep"/>
</dbReference>
<dbReference type="InterPro" id="IPR011004">
    <property type="entry name" value="Trimer_LpxA-like_sf"/>
</dbReference>
<dbReference type="RefSeq" id="WP_012491803.1">
    <property type="nucleotide sequence ID" value="NC_010999.1"/>
</dbReference>
<organism evidence="1 2">
    <name type="scientific">Lacticaseibacillus paracasei</name>
    <name type="common">Lactobacillus paracasei</name>
    <dbReference type="NCBI Taxonomy" id="1597"/>
    <lineage>
        <taxon>Bacteria</taxon>
        <taxon>Bacillati</taxon>
        <taxon>Bacillota</taxon>
        <taxon>Bacilli</taxon>
        <taxon>Lactobacillales</taxon>
        <taxon>Lactobacillaceae</taxon>
        <taxon>Lacticaseibacillus</taxon>
    </lineage>
</organism>
<accession>K0NA03</accession>
<dbReference type="PANTHER" id="PTHR23416">
    <property type="entry name" value="SIALIC ACID SYNTHASE-RELATED"/>
    <property type="match status" value="1"/>
</dbReference>
<dbReference type="EMBL" id="PKQJ01000028">
    <property type="protein sequence ID" value="PLC45064.1"/>
    <property type="molecule type" value="Genomic_DNA"/>
</dbReference>
<comment type="caution">
    <text evidence="1">The sequence shown here is derived from an EMBL/GenBank/DDBJ whole genome shotgun (WGS) entry which is preliminary data.</text>
</comment>
<dbReference type="AlphaFoldDB" id="A0A6M1KUT0"/>
<dbReference type="CDD" id="cd04647">
    <property type="entry name" value="LbH_MAT_like"/>
    <property type="match status" value="1"/>
</dbReference>
<dbReference type="GO" id="GO:0016746">
    <property type="term" value="F:acyltransferase activity"/>
    <property type="evidence" value="ECO:0007669"/>
    <property type="project" value="UniProtKB-KW"/>
</dbReference>
<dbReference type="KEGG" id="lcs:LCBD_2204"/>
<reference evidence="1 2" key="1">
    <citation type="journal article" date="2018" name="Genome Announc.">
        <title>Draft Genome Sequence of Lactobacillus paracasei DUP 13076, Which Exhibits Potent Antipathogenic Effects against Salmonella enterica Serovars Enteritidis, Typhimurium, and Heidelberg.</title>
        <authorList>
            <person name="Muyyarikkandy M.S."/>
            <person name="Alqahtani F.H."/>
            <person name="Mandoiu I."/>
            <person name="Amalaradjou M.A."/>
        </authorList>
    </citation>
    <scope>NUCLEOTIDE SEQUENCE [LARGE SCALE GENOMIC DNA]</scope>
    <source>
        <strain evidence="1 2">DUP 13076</strain>
    </source>
</reference>
<name>A0A6M1KUT0_LACPA</name>
<sequence length="221" mass="24006">MPTTSDSLAILDKIQIYFSALFKVIRGFLLSVTTRHAKPLIFLGRHVKIMNRQYLHIEAKVKFEDYCEIQGLSTNGLYFAKDVTIGRGVQIRPSSYYGVGHIGYGFSIGENSSVGPGGFIGCAGKVQINKNVMIGPNVTIIAENHHFHSTNKSIKDQGVYQKGIVIHDDVWIGANVTILDGVTICSGAVIGAGAIITKDVPANTILVDKLNPILRSRIAHS</sequence>
<dbReference type="InterPro" id="IPR051159">
    <property type="entry name" value="Hexapeptide_acetyltransf"/>
</dbReference>
<keyword evidence="1" id="KW-0808">Transferase</keyword>
<keyword evidence="1" id="KW-0012">Acyltransferase</keyword>
<dbReference type="Pfam" id="PF00132">
    <property type="entry name" value="Hexapep"/>
    <property type="match status" value="1"/>
</dbReference>
<dbReference type="KEGG" id="lce:LC2W_2183"/>
<dbReference type="Gene3D" id="2.160.10.10">
    <property type="entry name" value="Hexapeptide repeat proteins"/>
    <property type="match status" value="1"/>
</dbReference>
<proteinExistence type="predicted"/>
<accession>A0A6M1KUT0</accession>
<dbReference type="PANTHER" id="PTHR23416:SF78">
    <property type="entry name" value="LIPOPOLYSACCHARIDE BIOSYNTHESIS O-ACETYL TRANSFERASE WBBJ-RELATED"/>
    <property type="match status" value="1"/>
</dbReference>
<gene>
    <name evidence="1" type="ORF">C0Q90_14725</name>
</gene>